<accession>A0ACC3DW64</accession>
<proteinExistence type="predicted"/>
<comment type="caution">
    <text evidence="1">The sequence shown here is derived from an EMBL/GenBank/DDBJ whole genome shotgun (WGS) entry which is preliminary data.</text>
</comment>
<protein>
    <submittedName>
        <fullName evidence="1">Uncharacterized protein</fullName>
    </submittedName>
</protein>
<keyword evidence="2" id="KW-1185">Reference proteome</keyword>
<organism evidence="1 2">
    <name type="scientific">Coniosporium uncinatum</name>
    <dbReference type="NCBI Taxonomy" id="93489"/>
    <lineage>
        <taxon>Eukaryota</taxon>
        <taxon>Fungi</taxon>
        <taxon>Dikarya</taxon>
        <taxon>Ascomycota</taxon>
        <taxon>Pezizomycotina</taxon>
        <taxon>Dothideomycetes</taxon>
        <taxon>Dothideomycetes incertae sedis</taxon>
        <taxon>Coniosporium</taxon>
    </lineage>
</organism>
<sequence length="92" mass="10033">DGKVVSASVESEGGEGREPRSDEEKRAVGFGMKFVIGVAGLSWWMLLMTAAYFHTWFEKFTGFLVAFAALWVVYFLPRGVAAVRAVVGMPGV</sequence>
<feature type="non-terminal residue" evidence="1">
    <location>
        <position position="1"/>
    </location>
</feature>
<evidence type="ECO:0000313" key="2">
    <source>
        <dbReference type="Proteomes" id="UP001186974"/>
    </source>
</evidence>
<dbReference type="EMBL" id="JAWDJW010000301">
    <property type="protein sequence ID" value="KAK3081052.1"/>
    <property type="molecule type" value="Genomic_DNA"/>
</dbReference>
<reference evidence="1" key="1">
    <citation type="submission" date="2024-09" db="EMBL/GenBank/DDBJ databases">
        <title>Black Yeasts Isolated from many extreme environments.</title>
        <authorList>
            <person name="Coleine C."/>
            <person name="Stajich J.E."/>
            <person name="Selbmann L."/>
        </authorList>
    </citation>
    <scope>NUCLEOTIDE SEQUENCE</scope>
    <source>
        <strain evidence="1">CCFEE 5737</strain>
    </source>
</reference>
<dbReference type="Proteomes" id="UP001186974">
    <property type="component" value="Unassembled WGS sequence"/>
</dbReference>
<gene>
    <name evidence="1" type="ORF">LTS18_010702</name>
</gene>
<name>A0ACC3DW64_9PEZI</name>
<evidence type="ECO:0000313" key="1">
    <source>
        <dbReference type="EMBL" id="KAK3081052.1"/>
    </source>
</evidence>